<keyword evidence="2" id="KW-0645">Protease</keyword>
<feature type="domain" description="Peptidase S49" evidence="5">
    <location>
        <begin position="1"/>
        <end position="125"/>
    </location>
</feature>
<keyword evidence="3" id="KW-0378">Hydrolase</keyword>
<dbReference type="Gene3D" id="6.20.330.10">
    <property type="match status" value="1"/>
</dbReference>
<evidence type="ECO:0000256" key="1">
    <source>
        <dbReference type="ARBA" id="ARBA00008683"/>
    </source>
</evidence>
<evidence type="ECO:0000256" key="3">
    <source>
        <dbReference type="ARBA" id="ARBA00022801"/>
    </source>
</evidence>
<evidence type="ECO:0000256" key="2">
    <source>
        <dbReference type="ARBA" id="ARBA00022670"/>
    </source>
</evidence>
<dbReference type="AlphaFoldDB" id="X1QSM5"/>
<comment type="caution">
    <text evidence="6">The sequence shown here is derived from an EMBL/GenBank/DDBJ whole genome shotgun (WGS) entry which is preliminary data.</text>
</comment>
<evidence type="ECO:0000256" key="4">
    <source>
        <dbReference type="ARBA" id="ARBA00022825"/>
    </source>
</evidence>
<evidence type="ECO:0000259" key="5">
    <source>
        <dbReference type="Pfam" id="PF01343"/>
    </source>
</evidence>
<dbReference type="GO" id="GO:0006508">
    <property type="term" value="P:proteolysis"/>
    <property type="evidence" value="ECO:0007669"/>
    <property type="project" value="UniProtKB-KW"/>
</dbReference>
<dbReference type="EMBL" id="BARV01024401">
    <property type="protein sequence ID" value="GAI46269.1"/>
    <property type="molecule type" value="Genomic_DNA"/>
</dbReference>
<dbReference type="InterPro" id="IPR002142">
    <property type="entry name" value="Peptidase_S49"/>
</dbReference>
<dbReference type="SUPFAM" id="SSF52096">
    <property type="entry name" value="ClpP/crotonase"/>
    <property type="match status" value="1"/>
</dbReference>
<proteinExistence type="inferred from homology"/>
<feature type="non-terminal residue" evidence="6">
    <location>
        <position position="1"/>
    </location>
</feature>
<comment type="similarity">
    <text evidence="1">Belongs to the peptidase S49 family.</text>
</comment>
<reference evidence="6" key="1">
    <citation type="journal article" date="2014" name="Front. Microbiol.">
        <title>High frequency of phylogenetically diverse reductive dehalogenase-homologous genes in deep subseafloor sedimentary metagenomes.</title>
        <authorList>
            <person name="Kawai M."/>
            <person name="Futagami T."/>
            <person name="Toyoda A."/>
            <person name="Takaki Y."/>
            <person name="Nishi S."/>
            <person name="Hori S."/>
            <person name="Arai W."/>
            <person name="Tsubouchi T."/>
            <person name="Morono Y."/>
            <person name="Uchiyama I."/>
            <person name="Ito T."/>
            <person name="Fujiyama A."/>
            <person name="Inagaki F."/>
            <person name="Takami H."/>
        </authorList>
    </citation>
    <scope>NUCLEOTIDE SEQUENCE</scope>
    <source>
        <strain evidence="6">Expedition CK06-06</strain>
    </source>
</reference>
<keyword evidence="4" id="KW-0720">Serine protease</keyword>
<dbReference type="PANTHER" id="PTHR33209">
    <property type="entry name" value="PROTEASE 4"/>
    <property type="match status" value="1"/>
</dbReference>
<name>X1QSM5_9ZZZZ</name>
<dbReference type="Pfam" id="PF01343">
    <property type="entry name" value="Peptidase_S49"/>
    <property type="match status" value="1"/>
</dbReference>
<dbReference type="PANTHER" id="PTHR33209:SF1">
    <property type="entry name" value="PEPTIDASE S49 DOMAIN-CONTAINING PROTEIN"/>
    <property type="match status" value="1"/>
</dbReference>
<evidence type="ECO:0000313" key="6">
    <source>
        <dbReference type="EMBL" id="GAI46269.1"/>
    </source>
</evidence>
<protein>
    <recommendedName>
        <fullName evidence="5">Peptidase S49 domain-containing protein</fullName>
    </recommendedName>
</protein>
<dbReference type="InterPro" id="IPR029045">
    <property type="entry name" value="ClpP/crotonase-like_dom_sf"/>
</dbReference>
<gene>
    <name evidence="6" type="ORF">S06H3_39840</name>
</gene>
<accession>X1QSM5</accession>
<dbReference type="GO" id="GO:0008236">
    <property type="term" value="F:serine-type peptidase activity"/>
    <property type="evidence" value="ECO:0007669"/>
    <property type="project" value="UniProtKB-KW"/>
</dbReference>
<organism evidence="6">
    <name type="scientific">marine sediment metagenome</name>
    <dbReference type="NCBI Taxonomy" id="412755"/>
    <lineage>
        <taxon>unclassified sequences</taxon>
        <taxon>metagenomes</taxon>
        <taxon>ecological metagenomes</taxon>
    </lineage>
</organism>
<sequence length="194" mass="21860">GSIGVIGGWIYNKGFKEKLGMSTDFVKVGKHADLEFGAPLPLIGQNLPDRNLTEEERAKMEYIITSLYKDFIAKVAKGRNKEYDEIESVAQGRVWSGYDGKEIGLVDVIGGLETAIDIAKEKAGISKDQEITMVELPKRKLLDPGMFKPKMFGVEFQNNEFINYLKFRLEHNGEPLPMLPMEDMGMIMNLRKAQ</sequence>